<evidence type="ECO:0000313" key="2">
    <source>
        <dbReference type="Proteomes" id="UP000829998"/>
    </source>
</evidence>
<keyword evidence="2" id="KW-1185">Reference proteome</keyword>
<dbReference type="EMBL" id="CP096829">
    <property type="protein sequence ID" value="UPZ14566.1"/>
    <property type="molecule type" value="Genomic_DNA"/>
</dbReference>
<organism evidence="1 2">
    <name type="scientific">Flavobacterium humidisoli</name>
    <dbReference type="NCBI Taxonomy" id="2937442"/>
    <lineage>
        <taxon>Bacteria</taxon>
        <taxon>Pseudomonadati</taxon>
        <taxon>Bacteroidota</taxon>
        <taxon>Flavobacteriia</taxon>
        <taxon>Flavobacteriales</taxon>
        <taxon>Flavobacteriaceae</taxon>
        <taxon>Flavobacterium</taxon>
    </lineage>
</organism>
<proteinExistence type="predicted"/>
<accession>A0ABY4LRT8</accession>
<evidence type="ECO:0000313" key="1">
    <source>
        <dbReference type="EMBL" id="UPZ14566.1"/>
    </source>
</evidence>
<gene>
    <name evidence="1" type="ORF">M0M44_17560</name>
</gene>
<dbReference type="RefSeq" id="WP_248726849.1">
    <property type="nucleotide sequence ID" value="NZ_CP096829.1"/>
</dbReference>
<reference evidence="1 2" key="1">
    <citation type="submission" date="2022-04" db="EMBL/GenBank/DDBJ databases">
        <authorList>
            <person name="Ra J.-S."/>
            <person name="Kim S.-B."/>
        </authorList>
    </citation>
    <scope>NUCLEOTIDE SEQUENCE [LARGE SCALE GENOMIC DNA]</scope>
    <source>
        <strain evidence="1 2">MMS21-Er5</strain>
    </source>
</reference>
<sequence>MIPSDTMTIQKIPLFSYGLANLKPFFDKNINKPSSLKRTIQPKESTGFYFLTFRLIGGDKYGVLRTEFSLKGKNLFYKIRDKEILCGSIEIK</sequence>
<name>A0ABY4LRT8_9FLAO</name>
<dbReference type="Proteomes" id="UP000829998">
    <property type="component" value="Chromosome"/>
</dbReference>
<protein>
    <submittedName>
        <fullName evidence="1">Uncharacterized protein</fullName>
    </submittedName>
</protein>